<reference evidence="3" key="1">
    <citation type="submission" date="2021-01" db="EMBL/GenBank/DDBJ databases">
        <authorList>
            <person name="Corre E."/>
            <person name="Pelletier E."/>
            <person name="Niang G."/>
            <person name="Scheremetjew M."/>
            <person name="Finn R."/>
            <person name="Kale V."/>
            <person name="Holt S."/>
            <person name="Cochrane G."/>
            <person name="Meng A."/>
            <person name="Brown T."/>
            <person name="Cohen L."/>
        </authorList>
    </citation>
    <scope>NUCLEOTIDE SEQUENCE</scope>
    <source>
        <strain evidence="3">CCMP125</strain>
    </source>
</reference>
<evidence type="ECO:0000256" key="1">
    <source>
        <dbReference type="SAM" id="MobiDB-lite"/>
    </source>
</evidence>
<feature type="compositionally biased region" description="Basic and acidic residues" evidence="1">
    <location>
        <begin position="1177"/>
        <end position="1186"/>
    </location>
</feature>
<proteinExistence type="predicted"/>
<accession>A0A7S3DY05</accession>
<gene>
    <name evidence="3" type="ORF">APAL1065_LOCUS26820</name>
</gene>
<feature type="region of interest" description="Disordered" evidence="1">
    <location>
        <begin position="459"/>
        <end position="592"/>
    </location>
</feature>
<feature type="compositionally biased region" description="Low complexity" evidence="1">
    <location>
        <begin position="757"/>
        <end position="772"/>
    </location>
</feature>
<feature type="compositionally biased region" description="Low complexity" evidence="1">
    <location>
        <begin position="1255"/>
        <end position="1270"/>
    </location>
</feature>
<feature type="compositionally biased region" description="Polar residues" evidence="1">
    <location>
        <begin position="804"/>
        <end position="813"/>
    </location>
</feature>
<feature type="chain" id="PRO_5031488230" evidence="2">
    <location>
        <begin position="25"/>
        <end position="1340"/>
    </location>
</feature>
<dbReference type="EMBL" id="HBHT01039936">
    <property type="protein sequence ID" value="CAD9994341.1"/>
    <property type="molecule type" value="Transcribed_RNA"/>
</dbReference>
<feature type="compositionally biased region" description="Gly residues" evidence="1">
    <location>
        <begin position="1331"/>
        <end position="1340"/>
    </location>
</feature>
<feature type="compositionally biased region" description="Gly residues" evidence="1">
    <location>
        <begin position="578"/>
        <end position="590"/>
    </location>
</feature>
<feature type="compositionally biased region" description="Acidic residues" evidence="1">
    <location>
        <begin position="546"/>
        <end position="559"/>
    </location>
</feature>
<feature type="compositionally biased region" description="Low complexity" evidence="1">
    <location>
        <begin position="964"/>
        <end position="976"/>
    </location>
</feature>
<feature type="region of interest" description="Disordered" evidence="1">
    <location>
        <begin position="750"/>
        <end position="787"/>
    </location>
</feature>
<feature type="compositionally biased region" description="Polar residues" evidence="1">
    <location>
        <begin position="1152"/>
        <end position="1163"/>
    </location>
</feature>
<feature type="region of interest" description="Disordered" evidence="1">
    <location>
        <begin position="803"/>
        <end position="829"/>
    </location>
</feature>
<feature type="compositionally biased region" description="Polar residues" evidence="1">
    <location>
        <begin position="871"/>
        <end position="880"/>
    </location>
</feature>
<dbReference type="InterPro" id="IPR011047">
    <property type="entry name" value="Quinoprotein_ADH-like_sf"/>
</dbReference>
<dbReference type="SUPFAM" id="SSF50998">
    <property type="entry name" value="Quinoprotein alcohol dehydrogenase-like"/>
    <property type="match status" value="1"/>
</dbReference>
<feature type="region of interest" description="Disordered" evidence="1">
    <location>
        <begin position="846"/>
        <end position="1340"/>
    </location>
</feature>
<name>A0A7S3DY05_9STRA</name>
<evidence type="ECO:0000313" key="3">
    <source>
        <dbReference type="EMBL" id="CAD9994341.1"/>
    </source>
</evidence>
<feature type="compositionally biased region" description="Acidic residues" evidence="1">
    <location>
        <begin position="1313"/>
        <end position="1330"/>
    </location>
</feature>
<protein>
    <submittedName>
        <fullName evidence="3">Uncharacterized protein</fullName>
    </submittedName>
</protein>
<organism evidence="3">
    <name type="scientific">Entomoneis paludosa</name>
    <dbReference type="NCBI Taxonomy" id="265537"/>
    <lineage>
        <taxon>Eukaryota</taxon>
        <taxon>Sar</taxon>
        <taxon>Stramenopiles</taxon>
        <taxon>Ochrophyta</taxon>
        <taxon>Bacillariophyta</taxon>
        <taxon>Bacillariophyceae</taxon>
        <taxon>Bacillariophycidae</taxon>
        <taxon>Entomoneidaceae</taxon>
        <taxon>Entomoneis</taxon>
    </lineage>
</organism>
<sequence>MRSLSWTFVCLWVCCLLPHHRASATLLSQPEAHMEWDAQEPIVKNNGVAIFADNSRALLTTESGKLLQAPISSNEGVSTLWDPPSVGNNNNNIVCQSKVILYQERYAVYAVRDEDNNDVSSRVFIVDTQGFEATRTIDVEGSISGTPIVSDRTGHLFVVHLVRQGPNNAGKLSIYNLANVDELVVTVPEGDAAKDVKDLTAPTMTTVTLDSGKVVDWIVIGESQNEGFSDKGSLYGIRFDPSSGEALWHLLARDIGSLIAPPAVSTDGRSIVAGSFRNFVLGWINVESLGTALNSDSELVLDLNPTWSDRISRRDSPPTTQPVMVESLGRVLTTDIFQDLYALDMNDGGATRWVADSFFPHSASPIVFEKNGDVIVYDIEEAGVLRQVNAVTGQVNYRANCRGLIRNNINNPLLFTRNNCESVLAQFALSPNGDFVVYASEDGIISVMRVGDFGTEAPTVTPSVAPSASPSASPSAAPSKEPTSPPSTTEPTGSPTESPTRAPTLTLYPSVAPTTSPTLAPVTSLPTKLPEQAVFTARPVPPIPIGDDDDDDDDDDDSGSDGGAGSDDDDDDDDDDSGGGTQVDGLGNGVPSGDSDSSLGSIIIILAVLAVLLCCCVVGLCYFMKQRKSEDIAEEKQIQSEVAVKKAWMSNKMIYEEEMRMEEEETLNALNAAAADGDTPPEATAAAQILQAKTLRTNRRRRQNRHRITSIGSLGSISESECEADDYAIESDMGESGFEIALELMEKGSELGETDGSSPTSSSKSSPSNSPPRDSDTGTRSSMDNSAIVGDFMPSTLAAKTLAHPSSMSSSVTADPIIEPRSTAAPSPNHQRWFMEVLSVRANALQEGNKKSSVSTPVVIPDVSPHEEETPQISNIQRQDTLPKEDEPEEVMSQQSSLYDEPGRIRVSMASRGNRQTLDDNPGTRTPTRNRSDSGDIPLRGANRGSPTGTPSDGLHVRPPESPMSPSDVLSVDSSLYLEGSTLSPHTLSPPGGASQLSSLHGGVAAPAGGRHLSPPGGGSILSGGASTRSPAVDEEADEFFKKPYSTPGSHYLMPPRLTPEDQPRVSGRSVGTGNPSPTSFHRPRMIAEEYEELDSPRGATTFGTRASPVGMSQSRAGLFSRRERPVERLLPQYESDASASDAESVDRQQQVEKQPSMLQSQWKPKHPQEPRPIPRTPDRGEKTGSMKDSGSVGNDCRSDSSFSNSKKNSPDRDSSKNMWNSFLTELTKAEEQFFNPATGEKMSGSSRGRKNRRSSAALESARSNVASARVRVRDHSPDEPPPPPMDDEIPPPPPLPQSMGYNNRSTSSNFADTDDGDEASNSDSDDDDFLGGGILGSRK</sequence>
<feature type="compositionally biased region" description="Low complexity" evidence="1">
    <location>
        <begin position="459"/>
        <end position="500"/>
    </location>
</feature>
<feature type="compositionally biased region" description="Polar residues" evidence="1">
    <location>
        <begin position="1070"/>
        <end position="1080"/>
    </location>
</feature>
<feature type="signal peptide" evidence="2">
    <location>
        <begin position="1"/>
        <end position="24"/>
    </location>
</feature>
<evidence type="ECO:0000256" key="2">
    <source>
        <dbReference type="SAM" id="SignalP"/>
    </source>
</evidence>
<feature type="compositionally biased region" description="Pro residues" evidence="1">
    <location>
        <begin position="1280"/>
        <end position="1297"/>
    </location>
</feature>
<keyword evidence="2" id="KW-0732">Signal</keyword>
<feature type="compositionally biased region" description="Acidic residues" evidence="1">
    <location>
        <begin position="566"/>
        <end position="577"/>
    </location>
</feature>
<feature type="compositionally biased region" description="Polar residues" evidence="1">
    <location>
        <begin position="1300"/>
        <end position="1312"/>
    </location>
</feature>